<accession>A0A4Z2E8P9</accession>
<dbReference type="EMBL" id="SRLO01013584">
    <property type="protein sequence ID" value="TNN25053.1"/>
    <property type="molecule type" value="Genomic_DNA"/>
</dbReference>
<dbReference type="AlphaFoldDB" id="A0A4Z2E8P9"/>
<dbReference type="Gene3D" id="1.20.144.10">
    <property type="entry name" value="Phosphatidic acid phosphatase type 2/haloperoxidase"/>
    <property type="match status" value="1"/>
</dbReference>
<name>A0A4Z2E8P9_9TELE</name>
<feature type="transmembrane region" description="Helical" evidence="1">
    <location>
        <begin position="42"/>
        <end position="61"/>
    </location>
</feature>
<dbReference type="InterPro" id="IPR036938">
    <property type="entry name" value="PAP2/HPO_sf"/>
</dbReference>
<dbReference type="GO" id="GO:0005886">
    <property type="term" value="C:plasma membrane"/>
    <property type="evidence" value="ECO:0007669"/>
    <property type="project" value="TreeGrafter"/>
</dbReference>
<dbReference type="InterPro" id="IPR043216">
    <property type="entry name" value="PAP-like"/>
</dbReference>
<dbReference type="GO" id="GO:0007165">
    <property type="term" value="P:signal transduction"/>
    <property type="evidence" value="ECO:0007669"/>
    <property type="project" value="TreeGrafter"/>
</dbReference>
<dbReference type="GO" id="GO:0008195">
    <property type="term" value="F:phosphatidate phosphatase activity"/>
    <property type="evidence" value="ECO:0007669"/>
    <property type="project" value="TreeGrafter"/>
</dbReference>
<reference evidence="2 3" key="1">
    <citation type="submission" date="2019-03" db="EMBL/GenBank/DDBJ databases">
        <title>First draft genome of Liparis tanakae, snailfish: a comprehensive survey of snailfish specific genes.</title>
        <authorList>
            <person name="Kim W."/>
            <person name="Song I."/>
            <person name="Jeong J.-H."/>
            <person name="Kim D."/>
            <person name="Kim S."/>
            <person name="Ryu S."/>
            <person name="Song J.Y."/>
            <person name="Lee S.K."/>
        </authorList>
    </citation>
    <scope>NUCLEOTIDE SEQUENCE [LARGE SCALE GENOMIC DNA]</scope>
    <source>
        <tissue evidence="2">Muscle</tissue>
    </source>
</reference>
<dbReference type="Proteomes" id="UP000314294">
    <property type="component" value="Unassembled WGS sequence"/>
</dbReference>
<dbReference type="GO" id="GO:0046839">
    <property type="term" value="P:phospholipid dephosphorylation"/>
    <property type="evidence" value="ECO:0007669"/>
    <property type="project" value="TreeGrafter"/>
</dbReference>
<comment type="caution">
    <text evidence="2">The sequence shown here is derived from an EMBL/GenBank/DDBJ whole genome shotgun (WGS) entry which is preliminary data.</text>
</comment>
<evidence type="ECO:0000313" key="3">
    <source>
        <dbReference type="Proteomes" id="UP000314294"/>
    </source>
</evidence>
<dbReference type="PANTHER" id="PTHR10165">
    <property type="entry name" value="LIPID PHOSPHATE PHOSPHATASE"/>
    <property type="match status" value="1"/>
</dbReference>
<keyword evidence="1" id="KW-0812">Transmembrane</keyword>
<dbReference type="SUPFAM" id="SSF48317">
    <property type="entry name" value="Acid phosphatase/Vanadium-dependent haloperoxidase"/>
    <property type="match status" value="1"/>
</dbReference>
<dbReference type="OrthoDB" id="8907274at2759"/>
<dbReference type="PANTHER" id="PTHR10165:SF14">
    <property type="entry name" value="PHOSPHOLIPID PHOSPHATASE-RELATED PROTEIN TYPE 3"/>
    <property type="match status" value="1"/>
</dbReference>
<evidence type="ECO:0000313" key="2">
    <source>
        <dbReference type="EMBL" id="TNN25053.1"/>
    </source>
</evidence>
<evidence type="ECO:0000256" key="1">
    <source>
        <dbReference type="SAM" id="Phobius"/>
    </source>
</evidence>
<proteinExistence type="predicted"/>
<gene>
    <name evidence="2" type="primary">Plppr3_2</name>
    <name evidence="2" type="ORF">EYF80_064820</name>
</gene>
<dbReference type="GO" id="GO:0006644">
    <property type="term" value="P:phospholipid metabolic process"/>
    <property type="evidence" value="ECO:0007669"/>
    <property type="project" value="InterPro"/>
</dbReference>
<keyword evidence="1" id="KW-0472">Membrane</keyword>
<sequence length="69" mass="7633">MYFNASISSTTKLLKPLLVFAFCMAAGLAGLTQITQHRSHPIDVYVGYVIGAGIGVYLVSLRRRQKIYL</sequence>
<protein>
    <submittedName>
        <fullName evidence="2">Phospholipid phosphatase-related protein type 3</fullName>
    </submittedName>
</protein>
<keyword evidence="1" id="KW-1133">Transmembrane helix</keyword>
<keyword evidence="3" id="KW-1185">Reference proteome</keyword>
<organism evidence="2 3">
    <name type="scientific">Liparis tanakae</name>
    <name type="common">Tanaka's snailfish</name>
    <dbReference type="NCBI Taxonomy" id="230148"/>
    <lineage>
        <taxon>Eukaryota</taxon>
        <taxon>Metazoa</taxon>
        <taxon>Chordata</taxon>
        <taxon>Craniata</taxon>
        <taxon>Vertebrata</taxon>
        <taxon>Euteleostomi</taxon>
        <taxon>Actinopterygii</taxon>
        <taxon>Neopterygii</taxon>
        <taxon>Teleostei</taxon>
        <taxon>Neoteleostei</taxon>
        <taxon>Acanthomorphata</taxon>
        <taxon>Eupercaria</taxon>
        <taxon>Perciformes</taxon>
        <taxon>Cottioidei</taxon>
        <taxon>Cottales</taxon>
        <taxon>Liparidae</taxon>
        <taxon>Liparis</taxon>
    </lineage>
</organism>